<dbReference type="Proteomes" id="UP000823388">
    <property type="component" value="Chromosome 7N"/>
</dbReference>
<evidence type="ECO:0000313" key="2">
    <source>
        <dbReference type="EMBL" id="KAG2569710.1"/>
    </source>
</evidence>
<protein>
    <submittedName>
        <fullName evidence="2">Uncharacterized protein</fullName>
    </submittedName>
</protein>
<sequence length="56" mass="6102">MKCIKLLPLWSASRASEVGTISATLLFACISSQLICSSIWIPTKQMLPQYVSSSIV</sequence>
<comment type="caution">
    <text evidence="2">The sequence shown here is derived from an EMBL/GenBank/DDBJ whole genome shotgun (WGS) entry which is preliminary data.</text>
</comment>
<dbReference type="PROSITE" id="PS51257">
    <property type="entry name" value="PROKAR_LIPOPROTEIN"/>
    <property type="match status" value="1"/>
</dbReference>
<keyword evidence="1" id="KW-1133">Transmembrane helix</keyword>
<dbReference type="EMBL" id="CM029050">
    <property type="protein sequence ID" value="KAG2569710.1"/>
    <property type="molecule type" value="Genomic_DNA"/>
</dbReference>
<evidence type="ECO:0000313" key="3">
    <source>
        <dbReference type="Proteomes" id="UP000823388"/>
    </source>
</evidence>
<evidence type="ECO:0000256" key="1">
    <source>
        <dbReference type="SAM" id="Phobius"/>
    </source>
</evidence>
<accession>A0A8T0Q735</accession>
<name>A0A8T0Q735_PANVG</name>
<dbReference type="AlphaFoldDB" id="A0A8T0Q735"/>
<keyword evidence="3" id="KW-1185">Reference proteome</keyword>
<reference evidence="2" key="1">
    <citation type="submission" date="2020-05" db="EMBL/GenBank/DDBJ databases">
        <title>WGS assembly of Panicum virgatum.</title>
        <authorList>
            <person name="Lovell J.T."/>
            <person name="Jenkins J."/>
            <person name="Shu S."/>
            <person name="Juenger T.E."/>
            <person name="Schmutz J."/>
        </authorList>
    </citation>
    <scope>NUCLEOTIDE SEQUENCE</scope>
    <source>
        <strain evidence="2">AP13</strain>
    </source>
</reference>
<keyword evidence="1" id="KW-0812">Transmembrane</keyword>
<feature type="transmembrane region" description="Helical" evidence="1">
    <location>
        <begin position="25"/>
        <end position="43"/>
    </location>
</feature>
<gene>
    <name evidence="2" type="ORF">PVAP13_7NG436098</name>
</gene>
<proteinExistence type="predicted"/>
<organism evidence="2 3">
    <name type="scientific">Panicum virgatum</name>
    <name type="common">Blackwell switchgrass</name>
    <dbReference type="NCBI Taxonomy" id="38727"/>
    <lineage>
        <taxon>Eukaryota</taxon>
        <taxon>Viridiplantae</taxon>
        <taxon>Streptophyta</taxon>
        <taxon>Embryophyta</taxon>
        <taxon>Tracheophyta</taxon>
        <taxon>Spermatophyta</taxon>
        <taxon>Magnoliopsida</taxon>
        <taxon>Liliopsida</taxon>
        <taxon>Poales</taxon>
        <taxon>Poaceae</taxon>
        <taxon>PACMAD clade</taxon>
        <taxon>Panicoideae</taxon>
        <taxon>Panicodae</taxon>
        <taxon>Paniceae</taxon>
        <taxon>Panicinae</taxon>
        <taxon>Panicum</taxon>
        <taxon>Panicum sect. Hiantes</taxon>
    </lineage>
</organism>
<keyword evidence="1" id="KW-0472">Membrane</keyword>